<feature type="compositionally biased region" description="Basic and acidic residues" evidence="1">
    <location>
        <begin position="62"/>
        <end position="77"/>
    </location>
</feature>
<organism evidence="2">
    <name type="scientific">marine sediment metagenome</name>
    <dbReference type="NCBI Taxonomy" id="412755"/>
    <lineage>
        <taxon>unclassified sequences</taxon>
        <taxon>metagenomes</taxon>
        <taxon>ecological metagenomes</taxon>
    </lineage>
</organism>
<protein>
    <submittedName>
        <fullName evidence="2">Uncharacterized protein</fullName>
    </submittedName>
</protein>
<accession>A0A0F9KXW3</accession>
<feature type="region of interest" description="Disordered" evidence="1">
    <location>
        <begin position="53"/>
        <end position="77"/>
    </location>
</feature>
<gene>
    <name evidence="2" type="ORF">LCGC14_1647130</name>
</gene>
<reference evidence="2" key="1">
    <citation type="journal article" date="2015" name="Nature">
        <title>Complex archaea that bridge the gap between prokaryotes and eukaryotes.</title>
        <authorList>
            <person name="Spang A."/>
            <person name="Saw J.H."/>
            <person name="Jorgensen S.L."/>
            <person name="Zaremba-Niedzwiedzka K."/>
            <person name="Martijn J."/>
            <person name="Lind A.E."/>
            <person name="van Eijk R."/>
            <person name="Schleper C."/>
            <person name="Guy L."/>
            <person name="Ettema T.J."/>
        </authorList>
    </citation>
    <scope>NUCLEOTIDE SEQUENCE</scope>
</reference>
<proteinExistence type="predicted"/>
<comment type="caution">
    <text evidence="2">The sequence shown here is derived from an EMBL/GenBank/DDBJ whole genome shotgun (WGS) entry which is preliminary data.</text>
</comment>
<dbReference type="AlphaFoldDB" id="A0A0F9KXW3"/>
<name>A0A0F9KXW3_9ZZZZ</name>
<dbReference type="EMBL" id="LAZR01013803">
    <property type="protein sequence ID" value="KKM20270.1"/>
    <property type="molecule type" value="Genomic_DNA"/>
</dbReference>
<sequence>MEYRYKCTGCDELFIIDRPMGDNIPQTLKSHTHIAFACPKHVLRKILEKPNLNNVNRFGTRSPRDRREKYGNENNSR</sequence>
<evidence type="ECO:0000313" key="2">
    <source>
        <dbReference type="EMBL" id="KKM20270.1"/>
    </source>
</evidence>
<evidence type="ECO:0000256" key="1">
    <source>
        <dbReference type="SAM" id="MobiDB-lite"/>
    </source>
</evidence>